<dbReference type="EMBL" id="BOOA01000019">
    <property type="protein sequence ID" value="GIH24548.1"/>
    <property type="molecule type" value="Genomic_DNA"/>
</dbReference>
<evidence type="ECO:0000313" key="3">
    <source>
        <dbReference type="EMBL" id="GIH24548.1"/>
    </source>
</evidence>
<sequence length="132" mass="13772">MGTPQDPTQPGQPQPGSYGQQLPPYDPGAPLPPQQPGYQYPPPPPYGQQQPHQQYGQQYGKPPATGAQTMSIIAFVMAGLALLILPPILGAIGIALGVIGHRRGEKLGSAAAITSGVCLVVGMIFSYIVNVM</sequence>
<name>A0A919Q9K6_9ACTN</name>
<keyword evidence="2" id="KW-0472">Membrane</keyword>
<accession>A0A919Q9K6</accession>
<feature type="region of interest" description="Disordered" evidence="1">
    <location>
        <begin position="1"/>
        <end position="63"/>
    </location>
</feature>
<evidence type="ECO:0008006" key="5">
    <source>
        <dbReference type="Google" id="ProtNLM"/>
    </source>
</evidence>
<organism evidence="3 4">
    <name type="scientific">Acrocarpospora phusangensis</name>
    <dbReference type="NCBI Taxonomy" id="1070424"/>
    <lineage>
        <taxon>Bacteria</taxon>
        <taxon>Bacillati</taxon>
        <taxon>Actinomycetota</taxon>
        <taxon>Actinomycetes</taxon>
        <taxon>Streptosporangiales</taxon>
        <taxon>Streptosporangiaceae</taxon>
        <taxon>Acrocarpospora</taxon>
    </lineage>
</organism>
<feature type="compositionally biased region" description="Low complexity" evidence="1">
    <location>
        <begin position="47"/>
        <end position="63"/>
    </location>
</feature>
<comment type="caution">
    <text evidence="3">The sequence shown here is derived from an EMBL/GenBank/DDBJ whole genome shotgun (WGS) entry which is preliminary data.</text>
</comment>
<keyword evidence="2" id="KW-1133">Transmembrane helix</keyword>
<keyword evidence="2" id="KW-0812">Transmembrane</keyword>
<reference evidence="3" key="1">
    <citation type="submission" date="2021-01" db="EMBL/GenBank/DDBJ databases">
        <title>Whole genome shotgun sequence of Acrocarpospora phusangensis NBRC 108782.</title>
        <authorList>
            <person name="Komaki H."/>
            <person name="Tamura T."/>
        </authorList>
    </citation>
    <scope>NUCLEOTIDE SEQUENCE</scope>
    <source>
        <strain evidence="3">NBRC 108782</strain>
    </source>
</reference>
<evidence type="ECO:0000256" key="1">
    <source>
        <dbReference type="SAM" id="MobiDB-lite"/>
    </source>
</evidence>
<feature type="transmembrane region" description="Helical" evidence="2">
    <location>
        <begin position="72"/>
        <end position="98"/>
    </location>
</feature>
<evidence type="ECO:0000256" key="2">
    <source>
        <dbReference type="SAM" id="Phobius"/>
    </source>
</evidence>
<dbReference type="RefSeq" id="WP_204041300.1">
    <property type="nucleotide sequence ID" value="NZ_BOOA01000019.1"/>
</dbReference>
<proteinExistence type="predicted"/>
<feature type="compositionally biased region" description="Low complexity" evidence="1">
    <location>
        <begin position="1"/>
        <end position="23"/>
    </location>
</feature>
<protein>
    <recommendedName>
        <fullName evidence="5">DUF4190 domain-containing protein</fullName>
    </recommendedName>
</protein>
<evidence type="ECO:0000313" key="4">
    <source>
        <dbReference type="Proteomes" id="UP000640052"/>
    </source>
</evidence>
<gene>
    <name evidence="3" type="ORF">Aph01nite_28580</name>
</gene>
<feature type="transmembrane region" description="Helical" evidence="2">
    <location>
        <begin position="110"/>
        <end position="129"/>
    </location>
</feature>
<keyword evidence="4" id="KW-1185">Reference proteome</keyword>
<dbReference type="Proteomes" id="UP000640052">
    <property type="component" value="Unassembled WGS sequence"/>
</dbReference>
<dbReference type="AlphaFoldDB" id="A0A919Q9K6"/>
<feature type="compositionally biased region" description="Pro residues" evidence="1">
    <location>
        <begin position="24"/>
        <end position="46"/>
    </location>
</feature>